<evidence type="ECO:0000259" key="4">
    <source>
        <dbReference type="PROSITE" id="PS50296"/>
    </source>
</evidence>
<dbReference type="InterPro" id="IPR050318">
    <property type="entry name" value="DENR/SUI1_TIF"/>
</dbReference>
<dbReference type="InterPro" id="IPR005872">
    <property type="entry name" value="SUI1_arc_bac"/>
</dbReference>
<feature type="domain" description="SUI1" evidence="4">
    <location>
        <begin position="45"/>
        <end position="111"/>
    </location>
</feature>
<dbReference type="NCBIfam" id="NF005297">
    <property type="entry name" value="PRK06824.1"/>
    <property type="match status" value="1"/>
</dbReference>
<evidence type="ECO:0000256" key="1">
    <source>
        <dbReference type="ARBA" id="ARBA00005422"/>
    </source>
</evidence>
<keyword evidence="5" id="KW-0396">Initiation factor</keyword>
<dbReference type="PANTHER" id="PTHR12789:SF0">
    <property type="entry name" value="DENSITY-REGULATED PROTEIN"/>
    <property type="match status" value="1"/>
</dbReference>
<comment type="caution">
    <text evidence="5">The sequence shown here is derived from an EMBL/GenBank/DDBJ whole genome shotgun (WGS) entry which is preliminary data.</text>
</comment>
<dbReference type="Pfam" id="PF01253">
    <property type="entry name" value="SUI1"/>
    <property type="match status" value="1"/>
</dbReference>
<dbReference type="Gene3D" id="3.30.780.10">
    <property type="entry name" value="SUI1-like domain"/>
    <property type="match status" value="1"/>
</dbReference>
<protein>
    <submittedName>
        <fullName evidence="5">Translation initiation factor Sui1</fullName>
    </submittedName>
</protein>
<dbReference type="SUPFAM" id="SSF55159">
    <property type="entry name" value="eIF1-like"/>
    <property type="match status" value="1"/>
</dbReference>
<dbReference type="InterPro" id="IPR036877">
    <property type="entry name" value="SUI1_dom_sf"/>
</dbReference>
<gene>
    <name evidence="5" type="ORF">ABXR19_04335</name>
</gene>
<comment type="similarity">
    <text evidence="1">Belongs to the SUI1 family.</text>
</comment>
<evidence type="ECO:0000256" key="2">
    <source>
        <dbReference type="ARBA" id="ARBA00022845"/>
    </source>
</evidence>
<keyword evidence="3" id="KW-0648">Protein biosynthesis</keyword>
<proteinExistence type="inferred from homology"/>
<dbReference type="PANTHER" id="PTHR12789">
    <property type="entry name" value="DENSITY-REGULATED PROTEIN HOMOLOG"/>
    <property type="match status" value="1"/>
</dbReference>
<evidence type="ECO:0000313" key="5">
    <source>
        <dbReference type="EMBL" id="MET7013405.1"/>
    </source>
</evidence>
<dbReference type="InterPro" id="IPR001950">
    <property type="entry name" value="SUI1"/>
</dbReference>
<name>A0ABV2THK6_9RHOO</name>
<dbReference type="PIRSF" id="PIRSF037511">
    <property type="entry name" value="Transl_init_SUI1_pro"/>
    <property type="match status" value="1"/>
</dbReference>
<dbReference type="PROSITE" id="PS50296">
    <property type="entry name" value="SUI1"/>
    <property type="match status" value="1"/>
</dbReference>
<evidence type="ECO:0000313" key="6">
    <source>
        <dbReference type="Proteomes" id="UP001549691"/>
    </source>
</evidence>
<dbReference type="Proteomes" id="UP001549691">
    <property type="component" value="Unassembled WGS sequence"/>
</dbReference>
<sequence>MKPKNASGGLVYSTELGRTCPGCRRPVDACICKQAPSPSGDGVVRVSRDTKSRGGKCVTVIKGVPLDATALAALGKTLKAACGTGGTTKDGVIEVQGDHCDAVITKLKALGYNVKRAGG</sequence>
<organism evidence="5 6">
    <name type="scientific">Uliginosibacterium flavum</name>
    <dbReference type="NCBI Taxonomy" id="1396831"/>
    <lineage>
        <taxon>Bacteria</taxon>
        <taxon>Pseudomonadati</taxon>
        <taxon>Pseudomonadota</taxon>
        <taxon>Betaproteobacteria</taxon>
        <taxon>Rhodocyclales</taxon>
        <taxon>Zoogloeaceae</taxon>
        <taxon>Uliginosibacterium</taxon>
    </lineage>
</organism>
<dbReference type="EMBL" id="JBEWZI010000003">
    <property type="protein sequence ID" value="MET7013405.1"/>
    <property type="molecule type" value="Genomic_DNA"/>
</dbReference>
<dbReference type="RefSeq" id="WP_354599865.1">
    <property type="nucleotide sequence ID" value="NZ_JBEWZI010000003.1"/>
</dbReference>
<evidence type="ECO:0000256" key="3">
    <source>
        <dbReference type="ARBA" id="ARBA00022917"/>
    </source>
</evidence>
<reference evidence="5 6" key="1">
    <citation type="submission" date="2024-07" db="EMBL/GenBank/DDBJ databases">
        <title>Uliginosibacterium flavum JJ3220;KACC:17644.</title>
        <authorList>
            <person name="Kim M.K."/>
        </authorList>
    </citation>
    <scope>NUCLEOTIDE SEQUENCE [LARGE SCALE GENOMIC DNA]</scope>
    <source>
        <strain evidence="5 6">KACC:17644</strain>
    </source>
</reference>
<dbReference type="CDD" id="cd11567">
    <property type="entry name" value="YciH_like"/>
    <property type="match status" value="1"/>
</dbReference>
<keyword evidence="6" id="KW-1185">Reference proteome</keyword>
<dbReference type="GO" id="GO:0003743">
    <property type="term" value="F:translation initiation factor activity"/>
    <property type="evidence" value="ECO:0007669"/>
    <property type="project" value="UniProtKB-KW"/>
</dbReference>
<accession>A0ABV2THK6</accession>
<keyword evidence="2" id="KW-0810">Translation regulation</keyword>